<evidence type="ECO:0000256" key="2">
    <source>
        <dbReference type="SAM" id="Phobius"/>
    </source>
</evidence>
<dbReference type="OrthoDB" id="6152773at2759"/>
<keyword evidence="3" id="KW-0732">Signal</keyword>
<name>A0A8B8DKF3_CRAVI</name>
<keyword evidence="2" id="KW-0812">Transmembrane</keyword>
<accession>A0A8B8DKF3</accession>
<protein>
    <submittedName>
        <fullName evidence="5">Uncharacterized protein LOC111127265</fullName>
    </submittedName>
</protein>
<reference evidence="5" key="1">
    <citation type="submission" date="2025-08" db="UniProtKB">
        <authorList>
            <consortium name="RefSeq"/>
        </authorList>
    </citation>
    <scope>IDENTIFICATION</scope>
    <source>
        <tissue evidence="5">Whole sample</tissue>
    </source>
</reference>
<sequence>MSLIYLYVSIHVLFLTNLKFLTTSQFCGTSEGLGDFCCDNYYYNSRNKSCMECPKGSYGQNCTKTCVYPKYGWLCYQACDCTDFQYCNLVDGCVNVSTISTSTFEHSVGTTVVEPTTLSSTIPSASRSTKTEYQSTEKELTSRERDGFENNFVILVIVSVGGGFIILLSIIFSIFCCIFRRKVTYPMQKPDSEAPTLPQGQSHELHSNVECDIYMEIEERSNSSGDPQDKQKNNADTNYDQLSKSVSNSSRYSEIGKYYTDIEKYKTFTTHKALCNRVQLKRHYSWHHVIEPLGNSTPRLSKKANSYIELCDDDTYLHVVHNLKSIEACMEYLSPRQHQTVISTSLPKVCIPYDDAFSIAK</sequence>
<organism evidence="4 5">
    <name type="scientific">Crassostrea virginica</name>
    <name type="common">Eastern oyster</name>
    <dbReference type="NCBI Taxonomy" id="6565"/>
    <lineage>
        <taxon>Eukaryota</taxon>
        <taxon>Metazoa</taxon>
        <taxon>Spiralia</taxon>
        <taxon>Lophotrochozoa</taxon>
        <taxon>Mollusca</taxon>
        <taxon>Bivalvia</taxon>
        <taxon>Autobranchia</taxon>
        <taxon>Pteriomorphia</taxon>
        <taxon>Ostreida</taxon>
        <taxon>Ostreoidea</taxon>
        <taxon>Ostreidae</taxon>
        <taxon>Crassostrea</taxon>
    </lineage>
</organism>
<dbReference type="GeneID" id="111127265"/>
<dbReference type="AlphaFoldDB" id="A0A8B8DKF3"/>
<evidence type="ECO:0000256" key="3">
    <source>
        <dbReference type="SAM" id="SignalP"/>
    </source>
</evidence>
<keyword evidence="2" id="KW-1133">Transmembrane helix</keyword>
<dbReference type="KEGG" id="cvn:111127265"/>
<proteinExistence type="predicted"/>
<feature type="region of interest" description="Disordered" evidence="1">
    <location>
        <begin position="219"/>
        <end position="245"/>
    </location>
</feature>
<keyword evidence="4" id="KW-1185">Reference proteome</keyword>
<dbReference type="RefSeq" id="XP_022328079.1">
    <property type="nucleotide sequence ID" value="XM_022472371.1"/>
</dbReference>
<feature type="region of interest" description="Disordered" evidence="1">
    <location>
        <begin position="120"/>
        <end position="142"/>
    </location>
</feature>
<gene>
    <name evidence="5" type="primary">LOC111127265</name>
</gene>
<evidence type="ECO:0000256" key="1">
    <source>
        <dbReference type="SAM" id="MobiDB-lite"/>
    </source>
</evidence>
<dbReference type="Proteomes" id="UP000694844">
    <property type="component" value="Chromosome 3"/>
</dbReference>
<feature type="compositionally biased region" description="Polar residues" evidence="1">
    <location>
        <begin position="234"/>
        <end position="245"/>
    </location>
</feature>
<feature type="compositionally biased region" description="Polar residues" evidence="1">
    <location>
        <begin position="120"/>
        <end position="134"/>
    </location>
</feature>
<evidence type="ECO:0000313" key="5">
    <source>
        <dbReference type="RefSeq" id="XP_022328079.1"/>
    </source>
</evidence>
<keyword evidence="2" id="KW-0472">Membrane</keyword>
<feature type="chain" id="PRO_5034867903" evidence="3">
    <location>
        <begin position="25"/>
        <end position="361"/>
    </location>
</feature>
<feature type="transmembrane region" description="Helical" evidence="2">
    <location>
        <begin position="152"/>
        <end position="179"/>
    </location>
</feature>
<feature type="signal peptide" evidence="3">
    <location>
        <begin position="1"/>
        <end position="24"/>
    </location>
</feature>
<evidence type="ECO:0000313" key="4">
    <source>
        <dbReference type="Proteomes" id="UP000694844"/>
    </source>
</evidence>
<feature type="compositionally biased region" description="Basic and acidic residues" evidence="1">
    <location>
        <begin position="219"/>
        <end position="233"/>
    </location>
</feature>